<feature type="compositionally biased region" description="Basic and acidic residues" evidence="1">
    <location>
        <begin position="57"/>
        <end position="66"/>
    </location>
</feature>
<dbReference type="CDD" id="cd00303">
    <property type="entry name" value="retropepsin_like"/>
    <property type="match status" value="1"/>
</dbReference>
<dbReference type="PANTHER" id="PTHR24559:SF430">
    <property type="entry name" value="RNA-DIRECTED DNA POLYMERASE"/>
    <property type="match status" value="1"/>
</dbReference>
<sequence length="462" mass="52086">MKSDKYCIFHKDRGHGTEDCFHLKDEIEKLIRRGYLKEYVNRSGQLQEKNSSPPKKGAKERIDEANQPKIISQPLASSESYLADQQGEIQPEQERPHSEPSPTPQKTLSNKCGSSADIIFHKAFSQMGINNAELTQINTPLTSFSGNIVEPIGEVTLPMSLGSYPRRATMMIKFLVVDAPSAYNVILGRPSLNSFQAIASTYHLKLKFPTPAGVGEEIGDRRQARECYANSLKGESNNQTIVKSGIPSKKKTTVTTDKVPTEKSKDGEPQANKKRKVDEERIEPTEEVKAIELTLEHVPKITKIGTLLDPQLEKTLIAFLQENINVFAWDAADMSGIDPKIMVHRLNVNPKIRPVKQKKRAFENERIKVIKEEVEKLLRIDYIRPVQYPEWLANVVLVPKPNGKWRMCIDFTDLNKACPKDSYPLPRIDALIDSTLGCELMSFLYAFQGSVLPTMTRKKLVS</sequence>
<evidence type="ECO:0000313" key="2">
    <source>
        <dbReference type="EMBL" id="KAK4403976.1"/>
    </source>
</evidence>
<accession>A0AAE1X2K0</accession>
<dbReference type="AlphaFoldDB" id="A0AAE1X2K0"/>
<feature type="region of interest" description="Disordered" evidence="1">
    <location>
        <begin position="242"/>
        <end position="282"/>
    </location>
</feature>
<feature type="compositionally biased region" description="Basic and acidic residues" evidence="1">
    <location>
        <begin position="259"/>
        <end position="268"/>
    </location>
</feature>
<comment type="caution">
    <text evidence="2">The sequence shown here is derived from an EMBL/GenBank/DDBJ whole genome shotgun (WGS) entry which is preliminary data.</text>
</comment>
<proteinExistence type="predicted"/>
<evidence type="ECO:0000256" key="1">
    <source>
        <dbReference type="SAM" id="MobiDB-lite"/>
    </source>
</evidence>
<gene>
    <name evidence="2" type="ORF">Sango_0766200</name>
</gene>
<reference evidence="2" key="2">
    <citation type="journal article" date="2024" name="Plant">
        <title>Genomic evolution and insights into agronomic trait innovations of Sesamum species.</title>
        <authorList>
            <person name="Miao H."/>
            <person name="Wang L."/>
            <person name="Qu L."/>
            <person name="Liu H."/>
            <person name="Sun Y."/>
            <person name="Le M."/>
            <person name="Wang Q."/>
            <person name="Wei S."/>
            <person name="Zheng Y."/>
            <person name="Lin W."/>
            <person name="Duan Y."/>
            <person name="Cao H."/>
            <person name="Xiong S."/>
            <person name="Wang X."/>
            <person name="Wei L."/>
            <person name="Li C."/>
            <person name="Ma Q."/>
            <person name="Ju M."/>
            <person name="Zhao R."/>
            <person name="Li G."/>
            <person name="Mu C."/>
            <person name="Tian Q."/>
            <person name="Mei H."/>
            <person name="Zhang T."/>
            <person name="Gao T."/>
            <person name="Zhang H."/>
        </authorList>
    </citation>
    <scope>NUCLEOTIDE SEQUENCE</scope>
    <source>
        <strain evidence="2">K16</strain>
    </source>
</reference>
<dbReference type="EMBL" id="JACGWL010000004">
    <property type="protein sequence ID" value="KAK4403976.1"/>
    <property type="molecule type" value="Genomic_DNA"/>
</dbReference>
<dbReference type="Gene3D" id="3.10.10.10">
    <property type="entry name" value="HIV Type 1 Reverse Transcriptase, subunit A, domain 1"/>
    <property type="match status" value="1"/>
</dbReference>
<dbReference type="InterPro" id="IPR021109">
    <property type="entry name" value="Peptidase_aspartic_dom_sf"/>
</dbReference>
<keyword evidence="3" id="KW-1185">Reference proteome</keyword>
<feature type="region of interest" description="Disordered" evidence="1">
    <location>
        <begin position="41"/>
        <end position="110"/>
    </location>
</feature>
<dbReference type="Gene3D" id="2.40.70.10">
    <property type="entry name" value="Acid Proteases"/>
    <property type="match status" value="1"/>
</dbReference>
<dbReference type="Proteomes" id="UP001289374">
    <property type="component" value="Unassembled WGS sequence"/>
</dbReference>
<dbReference type="InterPro" id="IPR053134">
    <property type="entry name" value="RNA-dir_DNA_polymerase"/>
</dbReference>
<feature type="compositionally biased region" description="Polar residues" evidence="1">
    <location>
        <begin position="42"/>
        <end position="53"/>
    </location>
</feature>
<protein>
    <submittedName>
        <fullName evidence="2">Transposon Ty3-G Gag-Pol polyprotein</fullName>
    </submittedName>
</protein>
<dbReference type="PANTHER" id="PTHR24559">
    <property type="entry name" value="TRANSPOSON TY3-I GAG-POL POLYPROTEIN"/>
    <property type="match status" value="1"/>
</dbReference>
<dbReference type="InterPro" id="IPR043502">
    <property type="entry name" value="DNA/RNA_pol_sf"/>
</dbReference>
<evidence type="ECO:0000313" key="3">
    <source>
        <dbReference type="Proteomes" id="UP001289374"/>
    </source>
</evidence>
<organism evidence="2 3">
    <name type="scientific">Sesamum angolense</name>
    <dbReference type="NCBI Taxonomy" id="2727404"/>
    <lineage>
        <taxon>Eukaryota</taxon>
        <taxon>Viridiplantae</taxon>
        <taxon>Streptophyta</taxon>
        <taxon>Embryophyta</taxon>
        <taxon>Tracheophyta</taxon>
        <taxon>Spermatophyta</taxon>
        <taxon>Magnoliopsida</taxon>
        <taxon>eudicotyledons</taxon>
        <taxon>Gunneridae</taxon>
        <taxon>Pentapetalae</taxon>
        <taxon>asterids</taxon>
        <taxon>lamiids</taxon>
        <taxon>Lamiales</taxon>
        <taxon>Pedaliaceae</taxon>
        <taxon>Sesamum</taxon>
    </lineage>
</organism>
<dbReference type="SUPFAM" id="SSF56672">
    <property type="entry name" value="DNA/RNA polymerases"/>
    <property type="match status" value="1"/>
</dbReference>
<name>A0AAE1X2K0_9LAMI</name>
<reference evidence="2" key="1">
    <citation type="submission" date="2020-06" db="EMBL/GenBank/DDBJ databases">
        <authorList>
            <person name="Li T."/>
            <person name="Hu X."/>
            <person name="Zhang T."/>
            <person name="Song X."/>
            <person name="Zhang H."/>
            <person name="Dai N."/>
            <person name="Sheng W."/>
            <person name="Hou X."/>
            <person name="Wei L."/>
        </authorList>
    </citation>
    <scope>NUCLEOTIDE SEQUENCE</scope>
    <source>
        <strain evidence="2">K16</strain>
        <tissue evidence="2">Leaf</tissue>
    </source>
</reference>